<evidence type="ECO:0000256" key="1">
    <source>
        <dbReference type="SAM" id="MobiDB-lite"/>
    </source>
</evidence>
<evidence type="ECO:0000313" key="2">
    <source>
        <dbReference type="EMBL" id="CAH3195142.1"/>
    </source>
</evidence>
<feature type="non-terminal residue" evidence="2">
    <location>
        <position position="81"/>
    </location>
</feature>
<feature type="compositionally biased region" description="Basic and acidic residues" evidence="1">
    <location>
        <begin position="1"/>
        <end position="10"/>
    </location>
</feature>
<keyword evidence="3" id="KW-1185">Reference proteome</keyword>
<feature type="region of interest" description="Disordered" evidence="1">
    <location>
        <begin position="1"/>
        <end position="36"/>
    </location>
</feature>
<dbReference type="Proteomes" id="UP001159427">
    <property type="component" value="Unassembled WGS sequence"/>
</dbReference>
<reference evidence="2 3" key="1">
    <citation type="submission" date="2022-05" db="EMBL/GenBank/DDBJ databases">
        <authorList>
            <consortium name="Genoscope - CEA"/>
            <person name="William W."/>
        </authorList>
    </citation>
    <scope>NUCLEOTIDE SEQUENCE [LARGE SCALE GENOMIC DNA]</scope>
</reference>
<gene>
    <name evidence="2" type="ORF">PEVE_00029543</name>
</gene>
<accession>A0ABN8SX07</accession>
<evidence type="ECO:0000313" key="3">
    <source>
        <dbReference type="Proteomes" id="UP001159427"/>
    </source>
</evidence>
<proteinExistence type="predicted"/>
<feature type="compositionally biased region" description="Polar residues" evidence="1">
    <location>
        <begin position="22"/>
        <end position="31"/>
    </location>
</feature>
<comment type="caution">
    <text evidence="2">The sequence shown here is derived from an EMBL/GenBank/DDBJ whole genome shotgun (WGS) entry which is preliminary data.</text>
</comment>
<dbReference type="EMBL" id="CALNXI010004130">
    <property type="protein sequence ID" value="CAH3195142.1"/>
    <property type="molecule type" value="Genomic_DNA"/>
</dbReference>
<name>A0ABN8SX07_9CNID</name>
<sequence>REDKGDREGIPIHTLFHRSQGRSDNSQSHSANLFRVDDPRSEARVLHELTQNKTAEEGESDIVIRFVDENDYREISAKAVS</sequence>
<feature type="non-terminal residue" evidence="2">
    <location>
        <position position="1"/>
    </location>
</feature>
<organism evidence="2 3">
    <name type="scientific">Porites evermanni</name>
    <dbReference type="NCBI Taxonomy" id="104178"/>
    <lineage>
        <taxon>Eukaryota</taxon>
        <taxon>Metazoa</taxon>
        <taxon>Cnidaria</taxon>
        <taxon>Anthozoa</taxon>
        <taxon>Hexacorallia</taxon>
        <taxon>Scleractinia</taxon>
        <taxon>Fungiina</taxon>
        <taxon>Poritidae</taxon>
        <taxon>Porites</taxon>
    </lineage>
</organism>
<protein>
    <submittedName>
        <fullName evidence="2">Uncharacterized protein</fullName>
    </submittedName>
</protein>